<dbReference type="NCBIfam" id="TIGR00571">
    <property type="entry name" value="dam"/>
    <property type="match status" value="1"/>
</dbReference>
<dbReference type="GO" id="GO:0032259">
    <property type="term" value="P:methylation"/>
    <property type="evidence" value="ECO:0007669"/>
    <property type="project" value="UniProtKB-KW"/>
</dbReference>
<keyword evidence="5 7" id="KW-0949">S-adenosyl-L-methionine</keyword>
<evidence type="ECO:0000256" key="4">
    <source>
        <dbReference type="ARBA" id="ARBA00022679"/>
    </source>
</evidence>
<comment type="catalytic activity">
    <reaction evidence="6 7">
        <text>a 2'-deoxyadenosine in DNA + S-adenosyl-L-methionine = an N(6)-methyl-2'-deoxyadenosine in DNA + S-adenosyl-L-homocysteine + H(+)</text>
        <dbReference type="Rhea" id="RHEA:15197"/>
        <dbReference type="Rhea" id="RHEA-COMP:12418"/>
        <dbReference type="Rhea" id="RHEA-COMP:12419"/>
        <dbReference type="ChEBI" id="CHEBI:15378"/>
        <dbReference type="ChEBI" id="CHEBI:57856"/>
        <dbReference type="ChEBI" id="CHEBI:59789"/>
        <dbReference type="ChEBI" id="CHEBI:90615"/>
        <dbReference type="ChEBI" id="CHEBI:90616"/>
        <dbReference type="EC" id="2.1.1.72"/>
    </reaction>
</comment>
<dbReference type="Pfam" id="PF02086">
    <property type="entry name" value="MethyltransfD12"/>
    <property type="match status" value="1"/>
</dbReference>
<dbReference type="Gene3D" id="3.40.50.150">
    <property type="entry name" value="Vaccinia Virus protein VP39"/>
    <property type="match status" value="1"/>
</dbReference>
<dbReference type="InterPro" id="IPR012327">
    <property type="entry name" value="MeTrfase_D12"/>
</dbReference>
<dbReference type="PRINTS" id="PR00505">
    <property type="entry name" value="D12N6MTFRASE"/>
</dbReference>
<dbReference type="PANTHER" id="PTHR30481:SF3">
    <property type="entry name" value="DNA ADENINE METHYLASE"/>
    <property type="match status" value="1"/>
</dbReference>
<evidence type="ECO:0000313" key="8">
    <source>
        <dbReference type="EMBL" id="MBK3518594.1"/>
    </source>
</evidence>
<evidence type="ECO:0000256" key="1">
    <source>
        <dbReference type="ARBA" id="ARBA00006594"/>
    </source>
</evidence>
<keyword evidence="4 7" id="KW-0808">Transferase</keyword>
<dbReference type="EC" id="2.1.1.72" evidence="2 7"/>
<evidence type="ECO:0000256" key="6">
    <source>
        <dbReference type="ARBA" id="ARBA00047942"/>
    </source>
</evidence>
<organism evidence="8 9">
    <name type="scientific">Carboxylicivirga marina</name>
    <dbReference type="NCBI Taxonomy" id="2800988"/>
    <lineage>
        <taxon>Bacteria</taxon>
        <taxon>Pseudomonadati</taxon>
        <taxon>Bacteroidota</taxon>
        <taxon>Bacteroidia</taxon>
        <taxon>Marinilabiliales</taxon>
        <taxon>Marinilabiliaceae</taxon>
        <taxon>Carboxylicivirga</taxon>
    </lineage>
</organism>
<dbReference type="InterPro" id="IPR012263">
    <property type="entry name" value="M_m6A_EcoRV"/>
</dbReference>
<dbReference type="InterPro" id="IPR002052">
    <property type="entry name" value="DNA_methylase_N6_adenine_CS"/>
</dbReference>
<gene>
    <name evidence="8" type="ORF">JIV24_14710</name>
</gene>
<evidence type="ECO:0000256" key="5">
    <source>
        <dbReference type="ARBA" id="ARBA00022691"/>
    </source>
</evidence>
<keyword evidence="9" id="KW-1185">Reference proteome</keyword>
<evidence type="ECO:0000313" key="9">
    <source>
        <dbReference type="Proteomes" id="UP000605676"/>
    </source>
</evidence>
<sequence>MSKNKLIAPFLKWVGGKRQLLPAINQYMPKSYNNYYEPFVGGGAVLFNLQPQNAIINDFNQELVNVYKVIKNHPEELIKDLKKHKNESDYFYEIRGLDRKPGFNKLSAIKKASRIIYLNKTCYNGLYRVNNSGEFNSPFGKYKNPNIVNDITINAVSEFLNSNKVRILNGDFEKAVETAKEGDFVYFDPPYVPVSQSANFTGYVQGGFNLAEQERLRDVCNRLNDKGVQFLLSNSSTPIIHELYAAYDIKVVKATRAINSNAAKRGAIDEVLVRNYE</sequence>
<dbReference type="GO" id="GO:0008168">
    <property type="term" value="F:methyltransferase activity"/>
    <property type="evidence" value="ECO:0007669"/>
    <property type="project" value="UniProtKB-KW"/>
</dbReference>
<name>A0ABS1HLN7_9BACT</name>
<evidence type="ECO:0000256" key="7">
    <source>
        <dbReference type="RuleBase" id="RU361257"/>
    </source>
</evidence>
<dbReference type="Proteomes" id="UP000605676">
    <property type="component" value="Unassembled WGS sequence"/>
</dbReference>
<dbReference type="Gene3D" id="1.10.1020.10">
    <property type="entry name" value="Adenine-specific Methyltransferase, Domain 2"/>
    <property type="match status" value="1"/>
</dbReference>
<comment type="similarity">
    <text evidence="1 7">Belongs to the N(4)/N(6)-methyltransferase family.</text>
</comment>
<keyword evidence="3 7" id="KW-0489">Methyltransferase</keyword>
<proteinExistence type="inferred from homology"/>
<dbReference type="InterPro" id="IPR023095">
    <property type="entry name" value="Ade_MeTrfase_dom_2"/>
</dbReference>
<reference evidence="8 9" key="1">
    <citation type="submission" date="2021-01" db="EMBL/GenBank/DDBJ databases">
        <title>Carboxyliciviraga sp.nov., isolated from coastal sediments.</title>
        <authorList>
            <person name="Lu D."/>
            <person name="Zhang T."/>
        </authorList>
    </citation>
    <scope>NUCLEOTIDE SEQUENCE [LARGE SCALE GENOMIC DNA]</scope>
    <source>
        <strain evidence="8 9">N1Y132</strain>
    </source>
</reference>
<dbReference type="RefSeq" id="WP_200465821.1">
    <property type="nucleotide sequence ID" value="NZ_JAENRR010000037.1"/>
</dbReference>
<dbReference type="PIRSF" id="PIRSF000398">
    <property type="entry name" value="M_m6A_EcoRV"/>
    <property type="match status" value="1"/>
</dbReference>
<dbReference type="EMBL" id="JAENRR010000037">
    <property type="protein sequence ID" value="MBK3518594.1"/>
    <property type="molecule type" value="Genomic_DNA"/>
</dbReference>
<dbReference type="PROSITE" id="PS00092">
    <property type="entry name" value="N6_MTASE"/>
    <property type="match status" value="1"/>
</dbReference>
<evidence type="ECO:0000256" key="2">
    <source>
        <dbReference type="ARBA" id="ARBA00011900"/>
    </source>
</evidence>
<evidence type="ECO:0000256" key="3">
    <source>
        <dbReference type="ARBA" id="ARBA00022603"/>
    </source>
</evidence>
<dbReference type="InterPro" id="IPR029063">
    <property type="entry name" value="SAM-dependent_MTases_sf"/>
</dbReference>
<accession>A0ABS1HLN7</accession>
<dbReference type="SUPFAM" id="SSF53335">
    <property type="entry name" value="S-adenosyl-L-methionine-dependent methyltransferases"/>
    <property type="match status" value="1"/>
</dbReference>
<protein>
    <recommendedName>
        <fullName evidence="2 7">Site-specific DNA-methyltransferase (adenine-specific)</fullName>
        <ecNumber evidence="2 7">2.1.1.72</ecNumber>
    </recommendedName>
</protein>
<comment type="caution">
    <text evidence="8">The sequence shown here is derived from an EMBL/GenBank/DDBJ whole genome shotgun (WGS) entry which is preliminary data.</text>
</comment>
<dbReference type="PANTHER" id="PTHR30481">
    <property type="entry name" value="DNA ADENINE METHYLASE"/>
    <property type="match status" value="1"/>
</dbReference>